<organism evidence="1 2">
    <name type="scientific">Ureibacillus chungkukjangi</name>
    <dbReference type="NCBI Taxonomy" id="1202712"/>
    <lineage>
        <taxon>Bacteria</taxon>
        <taxon>Bacillati</taxon>
        <taxon>Bacillota</taxon>
        <taxon>Bacilli</taxon>
        <taxon>Bacillales</taxon>
        <taxon>Caryophanaceae</taxon>
        <taxon>Ureibacillus</taxon>
    </lineage>
</organism>
<dbReference type="NCBIfam" id="TIGR02531">
    <property type="entry name" value="yecD_yerC"/>
    <property type="match status" value="1"/>
</dbReference>
<evidence type="ECO:0000313" key="1">
    <source>
        <dbReference type="EMBL" id="PYF04672.1"/>
    </source>
</evidence>
<dbReference type="PANTHER" id="PTHR40080">
    <property type="entry name" value="LMO1763 PROTEIN"/>
    <property type="match status" value="1"/>
</dbReference>
<dbReference type="OrthoDB" id="2874807at2"/>
<sequence length="95" mass="10985">MKDSPDYKVEQLMKVVLLLETTNECEAFFDDLCTLNELKAFSQRLDVARMLLDGHTYEHIEAFTGATYNTISRVNKTLSKENSLKIILNRIENKL</sequence>
<dbReference type="RefSeq" id="WP_107936169.1">
    <property type="nucleotide sequence ID" value="NZ_CP085009.1"/>
</dbReference>
<dbReference type="Pfam" id="PF01371">
    <property type="entry name" value="Trp_repressor"/>
    <property type="match status" value="1"/>
</dbReference>
<comment type="caution">
    <text evidence="1">The sequence shown here is derived from an EMBL/GenBank/DDBJ whole genome shotgun (WGS) entry which is preliminary data.</text>
</comment>
<dbReference type="Proteomes" id="UP000247416">
    <property type="component" value="Unassembled WGS sequence"/>
</dbReference>
<dbReference type="GO" id="GO:0003700">
    <property type="term" value="F:DNA-binding transcription factor activity"/>
    <property type="evidence" value="ECO:0007669"/>
    <property type="project" value="InterPro"/>
</dbReference>
<gene>
    <name evidence="1" type="ORF">BJ095_1218</name>
</gene>
<dbReference type="GO" id="GO:0043565">
    <property type="term" value="F:sequence-specific DNA binding"/>
    <property type="evidence" value="ECO:0007669"/>
    <property type="project" value="InterPro"/>
</dbReference>
<accession>A0A318TII3</accession>
<evidence type="ECO:0000313" key="2">
    <source>
        <dbReference type="Proteomes" id="UP000247416"/>
    </source>
</evidence>
<dbReference type="InterPro" id="IPR013368">
    <property type="entry name" value="YecD_YerC"/>
</dbReference>
<dbReference type="InterPro" id="IPR010921">
    <property type="entry name" value="Trp_repressor/repl_initiator"/>
</dbReference>
<keyword evidence="2" id="KW-1185">Reference proteome</keyword>
<dbReference type="EMBL" id="QJTJ01000021">
    <property type="protein sequence ID" value="PYF04672.1"/>
    <property type="molecule type" value="Genomic_DNA"/>
</dbReference>
<dbReference type="PANTHER" id="PTHR40080:SF1">
    <property type="entry name" value="TRPR-LIKE PROTEIN YERC_YECD"/>
    <property type="match status" value="1"/>
</dbReference>
<dbReference type="InterPro" id="IPR038116">
    <property type="entry name" value="TrpR-like_sf"/>
</dbReference>
<protein>
    <submittedName>
        <fullName evidence="1">Trp operon repressor family</fullName>
    </submittedName>
</protein>
<name>A0A318TII3_9BACL</name>
<reference evidence="1 2" key="1">
    <citation type="submission" date="2018-06" db="EMBL/GenBank/DDBJ databases">
        <title>Genomic Encyclopedia of Archaeal and Bacterial Type Strains, Phase II (KMG-II): from individual species to whole genera.</title>
        <authorList>
            <person name="Goeker M."/>
        </authorList>
    </citation>
    <scope>NUCLEOTIDE SEQUENCE [LARGE SCALE GENOMIC DNA]</scope>
    <source>
        <strain evidence="1 2">KACC 16626</strain>
    </source>
</reference>
<dbReference type="AlphaFoldDB" id="A0A318TII3"/>
<proteinExistence type="predicted"/>
<dbReference type="SUPFAM" id="SSF48295">
    <property type="entry name" value="TrpR-like"/>
    <property type="match status" value="1"/>
</dbReference>
<dbReference type="Gene3D" id="1.10.1270.10">
    <property type="entry name" value="TrpR-like"/>
    <property type="match status" value="1"/>
</dbReference>
<dbReference type="InterPro" id="IPR000831">
    <property type="entry name" value="Trp_repress"/>
</dbReference>
<dbReference type="PIRSF" id="PIRSF012508">
    <property type="entry name" value="YerC"/>
    <property type="match status" value="1"/>
</dbReference>